<accession>A0A2X3HCX9</accession>
<reference evidence="1 2" key="1">
    <citation type="submission" date="2018-06" db="EMBL/GenBank/DDBJ databases">
        <authorList>
            <consortium name="Pathogen Informatics"/>
            <person name="Doyle S."/>
        </authorList>
    </citation>
    <scope>NUCLEOTIDE SEQUENCE [LARGE SCALE GENOMIC DNA]</scope>
    <source>
        <strain evidence="1 2">NCTC13940</strain>
    </source>
</reference>
<proteinExistence type="predicted"/>
<organism evidence="1 2">
    <name type="scientific">Listeria fleischmannii subsp. fleischmannii</name>
    <dbReference type="NCBI Taxonomy" id="1671902"/>
    <lineage>
        <taxon>Bacteria</taxon>
        <taxon>Bacillati</taxon>
        <taxon>Bacillota</taxon>
        <taxon>Bacilli</taxon>
        <taxon>Bacillales</taxon>
        <taxon>Listeriaceae</taxon>
        <taxon>Listeria</taxon>
    </lineage>
</organism>
<protein>
    <submittedName>
        <fullName evidence="1">Uncharacterized protein</fullName>
    </submittedName>
</protein>
<dbReference type="AlphaFoldDB" id="A0A2X3HCX9"/>
<name>A0A2X3HCX9_9LIST</name>
<dbReference type="RefSeq" id="WP_112153812.1">
    <property type="nucleotide sequence ID" value="NZ_UAWT01000022.1"/>
</dbReference>
<sequence>MKFSLFTGLICLSCIMIFPQQVKSMSTLEIPLIEGTPSAASYNSEAWEQTMIKAKNISGLKMITIPQGNYYFNQTLSVPSKITLTGTSSDTTN</sequence>
<dbReference type="Proteomes" id="UP000250257">
    <property type="component" value="Unassembled WGS sequence"/>
</dbReference>
<dbReference type="EMBL" id="UAWT01000022">
    <property type="protein sequence ID" value="SQC70417.1"/>
    <property type="molecule type" value="Genomic_DNA"/>
</dbReference>
<gene>
    <name evidence="1" type="ORF">NCTC13940_01871</name>
</gene>
<evidence type="ECO:0000313" key="2">
    <source>
        <dbReference type="Proteomes" id="UP000250257"/>
    </source>
</evidence>
<evidence type="ECO:0000313" key="1">
    <source>
        <dbReference type="EMBL" id="SQC70417.1"/>
    </source>
</evidence>